<keyword evidence="4" id="KW-1185">Reference proteome</keyword>
<reference evidence="3 4" key="1">
    <citation type="submission" date="2024-09" db="EMBL/GenBank/DDBJ databases">
        <title>The Natural Products Discovery Center: Release of the First 8490 Sequenced Strains for Exploring Actinobacteria Biosynthetic Diversity.</title>
        <authorList>
            <person name="Kalkreuter E."/>
            <person name="Kautsar S.A."/>
            <person name="Yang D."/>
            <person name="Bader C.D."/>
            <person name="Teijaro C.N."/>
            <person name="Fluegel L."/>
            <person name="Davis C.M."/>
            <person name="Simpson J.R."/>
            <person name="Lauterbach L."/>
            <person name="Steele A.D."/>
            <person name="Gui C."/>
            <person name="Meng S."/>
            <person name="Li G."/>
            <person name="Viehrig K."/>
            <person name="Ye F."/>
            <person name="Su P."/>
            <person name="Kiefer A.F."/>
            <person name="Nichols A."/>
            <person name="Cepeda A.J."/>
            <person name="Yan W."/>
            <person name="Fan B."/>
            <person name="Jiang Y."/>
            <person name="Adhikari A."/>
            <person name="Zheng C.-J."/>
            <person name="Schuster L."/>
            <person name="Cowan T.M."/>
            <person name="Smanski M.J."/>
            <person name="Chevrette M.G."/>
            <person name="De Carvalho L.P.S."/>
            <person name="Shen B."/>
        </authorList>
    </citation>
    <scope>NUCLEOTIDE SEQUENCE [LARGE SCALE GENOMIC DNA]</scope>
    <source>
        <strain evidence="3 4">NPDC058328</strain>
    </source>
</reference>
<dbReference type="Pfam" id="PF19744">
    <property type="entry name" value="DUF6232"/>
    <property type="match status" value="1"/>
</dbReference>
<sequence length="194" mass="20709">MDHQESVGAPPPKPPQPPPLPPAPSKGGPLVLRVSRRMLWVGSAAIPLHNITWVDAFRIKHNWGAAAARLLVWLLVAVVVHAALTSASEGEARVGENGNLLFVIVAIGLAVVVKDLLASAKPVLVVEMTSGSKVIVTLPSMEELRRIAGRIVQAIDNPEAEFTAVVQQFHSSNTNYYGPVVHMNSGRGNTGFKL</sequence>
<feature type="compositionally biased region" description="Pro residues" evidence="1">
    <location>
        <begin position="9"/>
        <end position="24"/>
    </location>
</feature>
<dbReference type="RefSeq" id="WP_388232958.1">
    <property type="nucleotide sequence ID" value="NZ_JBHVZQ010000002.1"/>
</dbReference>
<dbReference type="InterPro" id="IPR045629">
    <property type="entry name" value="DUF6232"/>
</dbReference>
<accession>A0ABW6Q0V0</accession>
<evidence type="ECO:0000313" key="4">
    <source>
        <dbReference type="Proteomes" id="UP001601627"/>
    </source>
</evidence>
<comment type="caution">
    <text evidence="3">The sequence shown here is derived from an EMBL/GenBank/DDBJ whole genome shotgun (WGS) entry which is preliminary data.</text>
</comment>
<name>A0ABW6Q0V0_9ACTN</name>
<organism evidence="3 4">
    <name type="scientific">Streptomyces marokkonensis</name>
    <dbReference type="NCBI Taxonomy" id="324855"/>
    <lineage>
        <taxon>Bacteria</taxon>
        <taxon>Bacillati</taxon>
        <taxon>Actinomycetota</taxon>
        <taxon>Actinomycetes</taxon>
        <taxon>Kitasatosporales</taxon>
        <taxon>Streptomycetaceae</taxon>
        <taxon>Streptomyces</taxon>
    </lineage>
</organism>
<dbReference type="EMBL" id="JBHVZQ010000002">
    <property type="protein sequence ID" value="MFF1272503.1"/>
    <property type="molecule type" value="Genomic_DNA"/>
</dbReference>
<keyword evidence="2" id="KW-0472">Membrane</keyword>
<keyword evidence="2" id="KW-1133">Transmembrane helix</keyword>
<dbReference type="Proteomes" id="UP001601627">
    <property type="component" value="Unassembled WGS sequence"/>
</dbReference>
<feature type="transmembrane region" description="Helical" evidence="2">
    <location>
        <begin position="100"/>
        <end position="118"/>
    </location>
</feature>
<evidence type="ECO:0000256" key="2">
    <source>
        <dbReference type="SAM" id="Phobius"/>
    </source>
</evidence>
<evidence type="ECO:0000313" key="3">
    <source>
        <dbReference type="EMBL" id="MFF1272503.1"/>
    </source>
</evidence>
<gene>
    <name evidence="3" type="ORF">ACFVZC_03650</name>
</gene>
<evidence type="ECO:0000256" key="1">
    <source>
        <dbReference type="SAM" id="MobiDB-lite"/>
    </source>
</evidence>
<protein>
    <submittedName>
        <fullName evidence="3">DUF6232 family protein</fullName>
    </submittedName>
</protein>
<feature type="region of interest" description="Disordered" evidence="1">
    <location>
        <begin position="1"/>
        <end position="26"/>
    </location>
</feature>
<keyword evidence="2" id="KW-0812">Transmembrane</keyword>
<feature type="transmembrane region" description="Helical" evidence="2">
    <location>
        <begin position="70"/>
        <end position="88"/>
    </location>
</feature>
<proteinExistence type="predicted"/>